<keyword evidence="1" id="KW-1133">Transmembrane helix</keyword>
<gene>
    <name evidence="2" type="ORF">B0H66DRAFT_133673</name>
</gene>
<evidence type="ECO:0000256" key="1">
    <source>
        <dbReference type="SAM" id="Phobius"/>
    </source>
</evidence>
<keyword evidence="1" id="KW-0812">Transmembrane</keyword>
<evidence type="ECO:0000313" key="2">
    <source>
        <dbReference type="EMBL" id="KAK3325651.1"/>
    </source>
</evidence>
<dbReference type="AlphaFoldDB" id="A0AAE0MAQ1"/>
<organism evidence="2 3">
    <name type="scientific">Apodospora peruviana</name>
    <dbReference type="NCBI Taxonomy" id="516989"/>
    <lineage>
        <taxon>Eukaryota</taxon>
        <taxon>Fungi</taxon>
        <taxon>Dikarya</taxon>
        <taxon>Ascomycota</taxon>
        <taxon>Pezizomycotina</taxon>
        <taxon>Sordariomycetes</taxon>
        <taxon>Sordariomycetidae</taxon>
        <taxon>Sordariales</taxon>
        <taxon>Lasiosphaeriaceae</taxon>
        <taxon>Apodospora</taxon>
    </lineage>
</organism>
<sequence length="83" mass="9312">MKGQSVRESAGAVLEGWRKWVVGKGKRKFILVISEFLISFSFLASCVHLVCFLLSFLFVHVSRCLPHCLFVFIFGSTLLGVFA</sequence>
<comment type="caution">
    <text evidence="2">The sequence shown here is derived from an EMBL/GenBank/DDBJ whole genome shotgun (WGS) entry which is preliminary data.</text>
</comment>
<feature type="transmembrane region" description="Helical" evidence="1">
    <location>
        <begin position="29"/>
        <end position="58"/>
    </location>
</feature>
<name>A0AAE0MAQ1_9PEZI</name>
<protein>
    <submittedName>
        <fullName evidence="2">Uncharacterized protein</fullName>
    </submittedName>
</protein>
<proteinExistence type="predicted"/>
<feature type="transmembrane region" description="Helical" evidence="1">
    <location>
        <begin position="64"/>
        <end position="82"/>
    </location>
</feature>
<reference evidence="2" key="2">
    <citation type="submission" date="2023-06" db="EMBL/GenBank/DDBJ databases">
        <authorList>
            <consortium name="Lawrence Berkeley National Laboratory"/>
            <person name="Haridas S."/>
            <person name="Hensen N."/>
            <person name="Bonometti L."/>
            <person name="Westerberg I."/>
            <person name="Brannstrom I.O."/>
            <person name="Guillou S."/>
            <person name="Cros-Aarteil S."/>
            <person name="Calhoun S."/>
            <person name="Kuo A."/>
            <person name="Mondo S."/>
            <person name="Pangilinan J."/>
            <person name="Riley R."/>
            <person name="Labutti K."/>
            <person name="Andreopoulos B."/>
            <person name="Lipzen A."/>
            <person name="Chen C."/>
            <person name="Yanf M."/>
            <person name="Daum C."/>
            <person name="Ng V."/>
            <person name="Clum A."/>
            <person name="Steindorff A."/>
            <person name="Ohm R."/>
            <person name="Martin F."/>
            <person name="Silar P."/>
            <person name="Natvig D."/>
            <person name="Lalanne C."/>
            <person name="Gautier V."/>
            <person name="Ament-Velasquez S.L."/>
            <person name="Kruys A."/>
            <person name="Hutchinson M.I."/>
            <person name="Powell A.J."/>
            <person name="Barry K."/>
            <person name="Miller A.N."/>
            <person name="Grigoriev I.V."/>
            <person name="Debuchy R."/>
            <person name="Gladieux P."/>
            <person name="Thoren M.H."/>
            <person name="Johannesson H."/>
        </authorList>
    </citation>
    <scope>NUCLEOTIDE SEQUENCE</scope>
    <source>
        <strain evidence="2">CBS 118394</strain>
    </source>
</reference>
<accession>A0AAE0MAQ1</accession>
<dbReference type="EMBL" id="JAUEDM010000002">
    <property type="protein sequence ID" value="KAK3325651.1"/>
    <property type="molecule type" value="Genomic_DNA"/>
</dbReference>
<dbReference type="Proteomes" id="UP001283341">
    <property type="component" value="Unassembled WGS sequence"/>
</dbReference>
<keyword evidence="3" id="KW-1185">Reference proteome</keyword>
<evidence type="ECO:0000313" key="3">
    <source>
        <dbReference type="Proteomes" id="UP001283341"/>
    </source>
</evidence>
<reference evidence="2" key="1">
    <citation type="journal article" date="2023" name="Mol. Phylogenet. Evol.">
        <title>Genome-scale phylogeny and comparative genomics of the fungal order Sordariales.</title>
        <authorList>
            <person name="Hensen N."/>
            <person name="Bonometti L."/>
            <person name="Westerberg I."/>
            <person name="Brannstrom I.O."/>
            <person name="Guillou S."/>
            <person name="Cros-Aarteil S."/>
            <person name="Calhoun S."/>
            <person name="Haridas S."/>
            <person name="Kuo A."/>
            <person name="Mondo S."/>
            <person name="Pangilinan J."/>
            <person name="Riley R."/>
            <person name="LaButti K."/>
            <person name="Andreopoulos B."/>
            <person name="Lipzen A."/>
            <person name="Chen C."/>
            <person name="Yan M."/>
            <person name="Daum C."/>
            <person name="Ng V."/>
            <person name="Clum A."/>
            <person name="Steindorff A."/>
            <person name="Ohm R.A."/>
            <person name="Martin F."/>
            <person name="Silar P."/>
            <person name="Natvig D.O."/>
            <person name="Lalanne C."/>
            <person name="Gautier V."/>
            <person name="Ament-Velasquez S.L."/>
            <person name="Kruys A."/>
            <person name="Hutchinson M.I."/>
            <person name="Powell A.J."/>
            <person name="Barry K."/>
            <person name="Miller A.N."/>
            <person name="Grigoriev I.V."/>
            <person name="Debuchy R."/>
            <person name="Gladieux P."/>
            <person name="Hiltunen Thoren M."/>
            <person name="Johannesson H."/>
        </authorList>
    </citation>
    <scope>NUCLEOTIDE SEQUENCE</scope>
    <source>
        <strain evidence="2">CBS 118394</strain>
    </source>
</reference>
<keyword evidence="1" id="KW-0472">Membrane</keyword>